<keyword evidence="5" id="KW-0297">G-protein coupled receptor</keyword>
<feature type="transmembrane region" description="Helical" evidence="10">
    <location>
        <begin position="586"/>
        <end position="606"/>
    </location>
</feature>
<dbReference type="InterPro" id="IPR038550">
    <property type="entry name" value="GPCR_3_9-Cys_sf"/>
</dbReference>
<dbReference type="PANTHER" id="PTHR24060">
    <property type="entry name" value="METABOTROPIC GLUTAMATE RECEPTOR"/>
    <property type="match status" value="1"/>
</dbReference>
<comment type="subcellular location">
    <subcellularLocation>
        <location evidence="1">Cell membrane</location>
        <topology evidence="1">Multi-pass membrane protein</topology>
    </subcellularLocation>
</comment>
<dbReference type="FunFam" id="2.10.50.30:FF:000005">
    <property type="entry name" value="Metabotropic glutamate receptor"/>
    <property type="match status" value="1"/>
</dbReference>
<dbReference type="OrthoDB" id="5984008at2759"/>
<evidence type="ECO:0000259" key="11">
    <source>
        <dbReference type="PROSITE" id="PS50259"/>
    </source>
</evidence>
<feature type="transmembrane region" description="Helical" evidence="10">
    <location>
        <begin position="743"/>
        <end position="765"/>
    </location>
</feature>
<dbReference type="FunFam" id="3.40.50.2300:FF:000253">
    <property type="entry name" value="Extracellular calcium-sensing receptor"/>
    <property type="match status" value="1"/>
</dbReference>
<name>B3RUD6_TRIAD</name>
<dbReference type="InterPro" id="IPR017978">
    <property type="entry name" value="GPCR_3_C"/>
</dbReference>
<dbReference type="eggNOG" id="KOG1056">
    <property type="taxonomic scope" value="Eukaryota"/>
</dbReference>
<keyword evidence="6 10" id="KW-0472">Membrane</keyword>
<evidence type="ECO:0000256" key="9">
    <source>
        <dbReference type="ARBA" id="ARBA00023224"/>
    </source>
</evidence>
<feature type="transmembrane region" description="Helical" evidence="10">
    <location>
        <begin position="710"/>
        <end position="731"/>
    </location>
</feature>
<dbReference type="RefSeq" id="XP_002111825.1">
    <property type="nucleotide sequence ID" value="XM_002111789.1"/>
</dbReference>
<evidence type="ECO:0000313" key="13">
    <source>
        <dbReference type="Proteomes" id="UP000009022"/>
    </source>
</evidence>
<dbReference type="GO" id="GO:0001640">
    <property type="term" value="F:adenylate cyclase inhibiting G protein-coupled glutamate receptor activity"/>
    <property type="evidence" value="ECO:0000318"/>
    <property type="project" value="GO_Central"/>
</dbReference>
<dbReference type="EMBL" id="DS985244">
    <property type="protein sequence ID" value="EDV25792.1"/>
    <property type="molecule type" value="Genomic_DNA"/>
</dbReference>
<feature type="non-terminal residue" evidence="12">
    <location>
        <position position="851"/>
    </location>
</feature>
<sequence>GQIFLGGLFPAHLDYDQSKQSCQITSIRGIEQALAMIYAIEKVNNATQLLPNITLGYHIRDTCSNVRHTLKDILNFVPYTQDLVTGSIGYNLLNKYGCNMSSIRLDQNNTLGVAAVVGPSSSSTTLPSTNVLGVFSIPAVTYGATSGIFIDRIQYDNLFRTLPSDHQQARAIADLIYGFGWTYIATVTVDDIYSRLFMDLIQRRLRLKSICVAKDLYFPQTNNTQRIQSIISQLADLSNVSAIILIAQEKEALSVLKEANNQGLTGKIWIGTESWSDSAELLKLSRDIVGGLLGVVPRSQPSDEFYRYFQNHLAQGDHPSLTQLVEEKLGCRFAQQTCTLVRSNYDNRPQNCGKSVYFVNSEGNKVDFIIDGVNAIAEALHQSLNCTSSYCLPLIHLNRKAYLNTLRHIKIKNSQGNMLSFNDNGEITRNYSIINLQFDENNPNCGYFASVGDWYNNKLNLHYQAVRFQNGTATNIPSSRCSFECQLGYRRVRPDSQSCCWQCAKCGDGEVSNGTTVYCQACGLCEQPVANRSYCVAIPITRVSWDHPVSIAILVGVFLIALLTTFVACIFLRYRDTPIVKASNRLLSTLHIISVYYILAVAPAFVYDPNDVVCEVQFVIFATSITFCMAILLTKTNSVSKIFQVRLRSRTPFGKSKNRESYMQLLFIFGITSVSVIIVIVGSILDIPRLRDKICKGKEAFSRCESDTHLGITFSAVYFCLLGTICSFLAWRTRNLPNNFNEAKYICFCSICMWMICILTIPGYYGTDGVLRAVFSSLGIACFALCVLVFLFLPKVYTILFKPELNTKEHCMRSISQYTFRKASTAPIRGAPAGRISDAGIHTPNGSAPSS</sequence>
<dbReference type="AlphaFoldDB" id="B3RUD6"/>
<gene>
    <name evidence="12" type="ORF">TRIADDRAFT_10902</name>
</gene>
<dbReference type="HOGENOM" id="CLU_005389_1_1_1"/>
<dbReference type="Gene3D" id="3.40.50.2300">
    <property type="match status" value="2"/>
</dbReference>
<keyword evidence="8" id="KW-0325">Glycoprotein</keyword>
<evidence type="ECO:0000256" key="4">
    <source>
        <dbReference type="ARBA" id="ARBA00022989"/>
    </source>
</evidence>
<evidence type="ECO:0000256" key="2">
    <source>
        <dbReference type="ARBA" id="ARBA00022475"/>
    </source>
</evidence>
<dbReference type="Pfam" id="PF00003">
    <property type="entry name" value="7tm_3"/>
    <property type="match status" value="1"/>
</dbReference>
<dbReference type="GO" id="GO:0051966">
    <property type="term" value="P:regulation of synaptic transmission, glutamatergic"/>
    <property type="evidence" value="ECO:0000318"/>
    <property type="project" value="GO_Central"/>
</dbReference>
<feature type="transmembrane region" description="Helical" evidence="10">
    <location>
        <begin position="661"/>
        <end position="685"/>
    </location>
</feature>
<evidence type="ECO:0000313" key="12">
    <source>
        <dbReference type="EMBL" id="EDV25792.1"/>
    </source>
</evidence>
<dbReference type="GeneID" id="6753038"/>
<feature type="non-terminal residue" evidence="12">
    <location>
        <position position="1"/>
    </location>
</feature>
<keyword evidence="7" id="KW-0675">Receptor</keyword>
<evidence type="ECO:0000256" key="8">
    <source>
        <dbReference type="ARBA" id="ARBA00023180"/>
    </source>
</evidence>
<evidence type="ECO:0000256" key="10">
    <source>
        <dbReference type="SAM" id="Phobius"/>
    </source>
</evidence>
<dbReference type="PROSITE" id="PS50259">
    <property type="entry name" value="G_PROTEIN_RECEP_F3_4"/>
    <property type="match status" value="1"/>
</dbReference>
<feature type="transmembrane region" description="Helical" evidence="10">
    <location>
        <begin position="771"/>
        <end position="793"/>
    </location>
</feature>
<dbReference type="GO" id="GO:0005886">
    <property type="term" value="C:plasma membrane"/>
    <property type="evidence" value="ECO:0000318"/>
    <property type="project" value="GO_Central"/>
</dbReference>
<evidence type="ECO:0000256" key="6">
    <source>
        <dbReference type="ARBA" id="ARBA00023136"/>
    </source>
</evidence>
<proteinExistence type="predicted"/>
<dbReference type="InterPro" id="IPR001828">
    <property type="entry name" value="ANF_lig-bd_rcpt"/>
</dbReference>
<feature type="transmembrane region" description="Helical" evidence="10">
    <location>
        <begin position="551"/>
        <end position="574"/>
    </location>
</feature>
<keyword evidence="13" id="KW-1185">Reference proteome</keyword>
<protein>
    <recommendedName>
        <fullName evidence="11">G-protein coupled receptors family 3 profile domain-containing protein</fullName>
    </recommendedName>
</protein>
<dbReference type="Proteomes" id="UP000009022">
    <property type="component" value="Unassembled WGS sequence"/>
</dbReference>
<dbReference type="PhylomeDB" id="B3RUD6"/>
<reference evidence="12 13" key="1">
    <citation type="journal article" date="2008" name="Nature">
        <title>The Trichoplax genome and the nature of placozoans.</title>
        <authorList>
            <person name="Srivastava M."/>
            <person name="Begovic E."/>
            <person name="Chapman J."/>
            <person name="Putnam N.H."/>
            <person name="Hellsten U."/>
            <person name="Kawashima T."/>
            <person name="Kuo A."/>
            <person name="Mitros T."/>
            <person name="Salamov A."/>
            <person name="Carpenter M.L."/>
            <person name="Signorovitch A.Y."/>
            <person name="Moreno M.A."/>
            <person name="Kamm K."/>
            <person name="Grimwood J."/>
            <person name="Schmutz J."/>
            <person name="Shapiro H."/>
            <person name="Grigoriev I.V."/>
            <person name="Buss L.W."/>
            <person name="Schierwater B."/>
            <person name="Dellaporta S.L."/>
            <person name="Rokhsar D.S."/>
        </authorList>
    </citation>
    <scope>NUCLEOTIDE SEQUENCE [LARGE SCALE GENOMIC DNA]</scope>
    <source>
        <strain evidence="12 13">Grell-BS-1999</strain>
    </source>
</reference>
<evidence type="ECO:0000256" key="3">
    <source>
        <dbReference type="ARBA" id="ARBA00022692"/>
    </source>
</evidence>
<evidence type="ECO:0000256" key="5">
    <source>
        <dbReference type="ARBA" id="ARBA00023040"/>
    </source>
</evidence>
<dbReference type="OMA" id="DVMYNVY"/>
<dbReference type="InterPro" id="IPR028082">
    <property type="entry name" value="Peripla_BP_I"/>
</dbReference>
<dbReference type="KEGG" id="tad:TRIADDRAFT_10902"/>
<feature type="transmembrane region" description="Helical" evidence="10">
    <location>
        <begin position="618"/>
        <end position="640"/>
    </location>
</feature>
<keyword evidence="9" id="KW-0807">Transducer</keyword>
<dbReference type="Gene3D" id="2.10.50.30">
    <property type="entry name" value="GPCR, family 3, nine cysteines domain"/>
    <property type="match status" value="1"/>
</dbReference>
<keyword evidence="4 10" id="KW-1133">Transmembrane helix</keyword>
<evidence type="ECO:0000256" key="7">
    <source>
        <dbReference type="ARBA" id="ARBA00023170"/>
    </source>
</evidence>
<dbReference type="GO" id="GO:0007216">
    <property type="term" value="P:G protein-coupled glutamate receptor signaling pathway"/>
    <property type="evidence" value="ECO:0000318"/>
    <property type="project" value="GO_Central"/>
</dbReference>
<keyword evidence="3 10" id="KW-0812">Transmembrane</keyword>
<dbReference type="InterPro" id="IPR050726">
    <property type="entry name" value="mGluR"/>
</dbReference>
<dbReference type="CDD" id="cd13953">
    <property type="entry name" value="7tm_classC_mGluR-like"/>
    <property type="match status" value="1"/>
</dbReference>
<dbReference type="CDD" id="cd06350">
    <property type="entry name" value="PBP1_GPCR_family_C-like"/>
    <property type="match status" value="1"/>
</dbReference>
<dbReference type="CTD" id="6753038"/>
<evidence type="ECO:0000256" key="1">
    <source>
        <dbReference type="ARBA" id="ARBA00004651"/>
    </source>
</evidence>
<dbReference type="InterPro" id="IPR000337">
    <property type="entry name" value="GPCR_3"/>
</dbReference>
<feature type="domain" description="G-protein coupled receptors family 3 profile" evidence="11">
    <location>
        <begin position="549"/>
        <end position="810"/>
    </location>
</feature>
<keyword evidence="2" id="KW-1003">Cell membrane</keyword>
<accession>B3RUD6</accession>
<dbReference type="PRINTS" id="PR00248">
    <property type="entry name" value="GPCRMGR"/>
</dbReference>
<dbReference type="InParanoid" id="B3RUD6"/>
<dbReference type="SUPFAM" id="SSF53822">
    <property type="entry name" value="Periplasmic binding protein-like I"/>
    <property type="match status" value="1"/>
</dbReference>
<dbReference type="Pfam" id="PF01094">
    <property type="entry name" value="ANF_receptor"/>
    <property type="match status" value="1"/>
</dbReference>
<organism evidence="12 13">
    <name type="scientific">Trichoplax adhaerens</name>
    <name type="common">Trichoplax reptans</name>
    <dbReference type="NCBI Taxonomy" id="10228"/>
    <lineage>
        <taxon>Eukaryota</taxon>
        <taxon>Metazoa</taxon>
        <taxon>Placozoa</taxon>
        <taxon>Uniplacotomia</taxon>
        <taxon>Trichoplacea</taxon>
        <taxon>Trichoplacidae</taxon>
        <taxon>Trichoplax</taxon>
    </lineage>
</organism>